<dbReference type="RefSeq" id="WP_267538856.1">
    <property type="nucleotide sequence ID" value="NZ_JAPNKA010000001.1"/>
</dbReference>
<evidence type="ECO:0000259" key="1">
    <source>
        <dbReference type="Pfam" id="PF09937"/>
    </source>
</evidence>
<feature type="domain" description="DUF2169" evidence="1">
    <location>
        <begin position="21"/>
        <end position="319"/>
    </location>
</feature>
<proteinExistence type="predicted"/>
<accession>A0ABT4AH35</accession>
<keyword evidence="3" id="KW-1185">Reference proteome</keyword>
<organism evidence="2 3">
    <name type="scientific">Archangium lansingense</name>
    <dbReference type="NCBI Taxonomy" id="2995310"/>
    <lineage>
        <taxon>Bacteria</taxon>
        <taxon>Pseudomonadati</taxon>
        <taxon>Myxococcota</taxon>
        <taxon>Myxococcia</taxon>
        <taxon>Myxococcales</taxon>
        <taxon>Cystobacterineae</taxon>
        <taxon>Archangiaceae</taxon>
        <taxon>Archangium</taxon>
    </lineage>
</organism>
<dbReference type="Pfam" id="PF09937">
    <property type="entry name" value="DUF2169"/>
    <property type="match status" value="1"/>
</dbReference>
<dbReference type="Proteomes" id="UP001207654">
    <property type="component" value="Unassembled WGS sequence"/>
</dbReference>
<protein>
    <submittedName>
        <fullName evidence="2">DUF2169 domain-containing protein</fullName>
    </submittedName>
</protein>
<dbReference type="EMBL" id="JAPNKA010000001">
    <property type="protein sequence ID" value="MCY1080182.1"/>
    <property type="molecule type" value="Genomic_DNA"/>
</dbReference>
<sequence>MPIIENTTAFAARDFLSIDKEGADTLVICLCGSFRLPGPGKPGPEELPMADEQPEPVPEDVYWGEPGTSSLRYEGQSTYFRPGTDIYLNGQAWAPLGRPVKEMQVAVRVGACRKGLQVFGDRVWRRGITGWRPSSPEPFESMPLRYERSFGGPAPREGERPCAYEDRNPLGRGFHPEGRDAVDQPLPNLEDPLRLLASPTERVPPAGFGAIARAWQPRLAYGGTYNQKWIDQRAPLWPLDFDVRFFQAASPGLVATPWLEGGEPVVLSGLSPDGMFSFHLPRPRLVASAVFRDRTERRRLRLDAVLLEPDERLLRLYWRVAFPAERELANHEQTLVRELESWEDG</sequence>
<comment type="caution">
    <text evidence="2">The sequence shown here is derived from an EMBL/GenBank/DDBJ whole genome shotgun (WGS) entry which is preliminary data.</text>
</comment>
<gene>
    <name evidence="2" type="ORF">OV287_37590</name>
</gene>
<reference evidence="2 3" key="1">
    <citation type="submission" date="2022-11" db="EMBL/GenBank/DDBJ databases">
        <title>Minimal conservation of predation-associated metabolite biosynthetic gene clusters underscores biosynthetic potential of Myxococcota including descriptions for ten novel species: Archangium lansinium sp. nov., Myxococcus landrumus sp. nov., Nannocystis bai.</title>
        <authorList>
            <person name="Ahearne A."/>
            <person name="Stevens C."/>
            <person name="Phillips K."/>
        </authorList>
    </citation>
    <scope>NUCLEOTIDE SEQUENCE [LARGE SCALE GENOMIC DNA]</scope>
    <source>
        <strain evidence="2 3">MIWBW</strain>
    </source>
</reference>
<evidence type="ECO:0000313" key="2">
    <source>
        <dbReference type="EMBL" id="MCY1080182.1"/>
    </source>
</evidence>
<evidence type="ECO:0000313" key="3">
    <source>
        <dbReference type="Proteomes" id="UP001207654"/>
    </source>
</evidence>
<name>A0ABT4AH35_9BACT</name>
<dbReference type="InterPro" id="IPR018683">
    <property type="entry name" value="DUF2169"/>
</dbReference>